<name>A0A8S5VE10_9CAUD</name>
<evidence type="ECO:0000313" key="1">
    <source>
        <dbReference type="EMBL" id="DAG04871.1"/>
    </source>
</evidence>
<reference evidence="1" key="1">
    <citation type="journal article" date="2021" name="Proc. Natl. Acad. Sci. U.S.A.">
        <title>A Catalog of Tens of Thousands of Viruses from Human Metagenomes Reveals Hidden Associations with Chronic Diseases.</title>
        <authorList>
            <person name="Tisza M.J."/>
            <person name="Buck C.B."/>
        </authorList>
    </citation>
    <scope>NUCLEOTIDE SEQUENCE</scope>
    <source>
        <strain evidence="1">CtGa111</strain>
    </source>
</reference>
<sequence length="108" mass="12667">MSERKVLKVIRVDDFLKYIRKKRVWVCFVCNGVDIHMICNKMTDISAETHGVVKGVGFFGNENHVELRQECHEVRMMEFRHSSKEKAYEMIFSNTSVIVSENPELYGH</sequence>
<accession>A0A8S5VE10</accession>
<organism evidence="1">
    <name type="scientific">Siphoviridae sp. ctGa111</name>
    <dbReference type="NCBI Taxonomy" id="2825413"/>
    <lineage>
        <taxon>Viruses</taxon>
        <taxon>Duplodnaviria</taxon>
        <taxon>Heunggongvirae</taxon>
        <taxon>Uroviricota</taxon>
        <taxon>Caudoviricetes</taxon>
    </lineage>
</organism>
<protein>
    <submittedName>
        <fullName evidence="1">Uncharacterized protein</fullName>
    </submittedName>
</protein>
<dbReference type="EMBL" id="BK016245">
    <property type="protein sequence ID" value="DAG04871.1"/>
    <property type="molecule type" value="Genomic_DNA"/>
</dbReference>
<proteinExistence type="predicted"/>